<dbReference type="Pfam" id="PF13731">
    <property type="entry name" value="WxL"/>
    <property type="match status" value="1"/>
</dbReference>
<evidence type="ECO:0000259" key="1">
    <source>
        <dbReference type="Pfam" id="PF13731"/>
    </source>
</evidence>
<dbReference type="AlphaFoldDB" id="A0A939PD42"/>
<evidence type="ECO:0000313" key="3">
    <source>
        <dbReference type="Proteomes" id="UP000669179"/>
    </source>
</evidence>
<name>A0A939PD42_9ACTN</name>
<dbReference type="InterPro" id="IPR027994">
    <property type="entry name" value="WxL_dom"/>
</dbReference>
<keyword evidence="3" id="KW-1185">Reference proteome</keyword>
<dbReference type="EMBL" id="JAGEOJ010000004">
    <property type="protein sequence ID" value="MBO2447858.1"/>
    <property type="molecule type" value="Genomic_DNA"/>
</dbReference>
<dbReference type="Proteomes" id="UP000669179">
    <property type="component" value="Unassembled WGS sequence"/>
</dbReference>
<sequence length="456" mass="44284">MARHQTDRPHAAVRGPAPVIVAVAAIAGTATIPFTTATAAQAAQAARAGTGTATYDCAIFSTHFDYEPTITVTAPADAAVGDQVPFEAEFTPMPNKAPLPVDKWTTTGQISLSGAATGEAGMSAPEKTGPVAPGTPITIGKLTGRFTAGNAGDVRLAPGKLVVSAVASGATAAITCALKGSAPTLATVKVAGATGPAATVTPSSIQQGAAITIGGTGWQSGNVSLSLCDANGAACKDGDLTDAAASADATGMLTGHATIADQAGIGARTLKVTQGAVSKDVALTVTEKSTPPTGGCAGKPADRCGEQKVSVTVNAGALTMSRQPGEVTLTPVTLDGTARTATGDLKQVQVVDARGGTSGWSLTGTITDFASSSGLKIPAGNLSWTPKCAAAAGSSVVTTGSAGPLDTTTASALCGAADGTGAVVGGSFTADAGLNLKVPPVTGAGQYAAVLTLTLS</sequence>
<accession>A0A939PD42</accession>
<gene>
    <name evidence="2" type="ORF">J4573_12210</name>
</gene>
<reference evidence="2" key="1">
    <citation type="submission" date="2021-03" db="EMBL/GenBank/DDBJ databases">
        <authorList>
            <person name="Kanchanasin P."/>
            <person name="Saeng-In P."/>
            <person name="Phongsopitanun W."/>
            <person name="Yuki M."/>
            <person name="Kudo T."/>
            <person name="Ohkuma M."/>
            <person name="Tanasupawat S."/>
        </authorList>
    </citation>
    <scope>NUCLEOTIDE SEQUENCE</scope>
    <source>
        <strain evidence="2">GKU 128</strain>
    </source>
</reference>
<organism evidence="2 3">
    <name type="scientific">Actinomadura barringtoniae</name>
    <dbReference type="NCBI Taxonomy" id="1427535"/>
    <lineage>
        <taxon>Bacteria</taxon>
        <taxon>Bacillati</taxon>
        <taxon>Actinomycetota</taxon>
        <taxon>Actinomycetes</taxon>
        <taxon>Streptosporangiales</taxon>
        <taxon>Thermomonosporaceae</taxon>
        <taxon>Actinomadura</taxon>
    </lineage>
</organism>
<comment type="caution">
    <text evidence="2">The sequence shown here is derived from an EMBL/GenBank/DDBJ whole genome shotgun (WGS) entry which is preliminary data.</text>
</comment>
<evidence type="ECO:0000313" key="2">
    <source>
        <dbReference type="EMBL" id="MBO2447858.1"/>
    </source>
</evidence>
<feature type="domain" description="WxL" evidence="1">
    <location>
        <begin position="337"/>
        <end position="455"/>
    </location>
</feature>
<proteinExistence type="predicted"/>
<protein>
    <recommendedName>
        <fullName evidence="1">WxL domain-containing protein</fullName>
    </recommendedName>
</protein>
<dbReference type="RefSeq" id="WP_208255482.1">
    <property type="nucleotide sequence ID" value="NZ_JAGEOJ010000004.1"/>
</dbReference>